<evidence type="ECO:0000313" key="2">
    <source>
        <dbReference type="Proteomes" id="UP000011185"/>
    </source>
</evidence>
<gene>
    <name evidence="1" type="ORF">THOM_1256</name>
</gene>
<dbReference type="EMBL" id="JH993925">
    <property type="protein sequence ID" value="ELQ75795.1"/>
    <property type="molecule type" value="Genomic_DNA"/>
</dbReference>
<sequence length="76" mass="8855">VLVYLLRYICHANTPIGVIYTLSMSSCDGYVLGRVVVFVTIRMGRKCMVVYRMIERMNVVNRKHFFDIPGYYVLSI</sequence>
<dbReference type="AlphaFoldDB" id="L7JWW8"/>
<keyword evidence="2" id="KW-1185">Reference proteome</keyword>
<dbReference type="VEuPathDB" id="MicrosporidiaDB:THOM_1256"/>
<feature type="non-terminal residue" evidence="1">
    <location>
        <position position="1"/>
    </location>
</feature>
<name>L7JWW8_TRAHO</name>
<dbReference type="Proteomes" id="UP000011185">
    <property type="component" value="Unassembled WGS sequence"/>
</dbReference>
<organism evidence="1 2">
    <name type="scientific">Trachipleistophora hominis</name>
    <name type="common">Microsporidian parasite</name>
    <dbReference type="NCBI Taxonomy" id="72359"/>
    <lineage>
        <taxon>Eukaryota</taxon>
        <taxon>Fungi</taxon>
        <taxon>Fungi incertae sedis</taxon>
        <taxon>Microsporidia</taxon>
        <taxon>Pleistophoridae</taxon>
        <taxon>Trachipleistophora</taxon>
    </lineage>
</organism>
<protein>
    <submittedName>
        <fullName evidence="1">Uncharacterized protein</fullName>
    </submittedName>
</protein>
<proteinExistence type="predicted"/>
<dbReference type="HOGENOM" id="CLU_2661429_0_0_1"/>
<accession>L7JWW8</accession>
<dbReference type="InParanoid" id="L7JWW8"/>
<evidence type="ECO:0000313" key="1">
    <source>
        <dbReference type="EMBL" id="ELQ75795.1"/>
    </source>
</evidence>
<reference evidence="1 2" key="1">
    <citation type="journal article" date="2012" name="PLoS Pathog.">
        <title>The genome of the obligate intracellular parasite Trachipleistophora hominis: new insights into microsporidian genome dynamics and reductive evolution.</title>
        <authorList>
            <person name="Heinz E."/>
            <person name="Williams T.A."/>
            <person name="Nakjang S."/>
            <person name="Noel C.J."/>
            <person name="Swan D.C."/>
            <person name="Goldberg A.V."/>
            <person name="Harris S.R."/>
            <person name="Weinmaier T."/>
            <person name="Markert S."/>
            <person name="Becher D."/>
            <person name="Bernhardt J."/>
            <person name="Dagan T."/>
            <person name="Hacker C."/>
            <person name="Lucocq J.M."/>
            <person name="Schweder T."/>
            <person name="Rattei T."/>
            <person name="Hall N."/>
            <person name="Hirt R.P."/>
            <person name="Embley T.M."/>
        </authorList>
    </citation>
    <scope>NUCLEOTIDE SEQUENCE [LARGE SCALE GENOMIC DNA]</scope>
</reference>